<gene>
    <name evidence="10" type="primary">ANO7</name>
</gene>
<keyword evidence="9" id="KW-1185">Reference proteome</keyword>
<keyword evidence="6 8" id="KW-0472">Membrane</keyword>
<evidence type="ECO:0000256" key="4">
    <source>
        <dbReference type="ARBA" id="ARBA00022692"/>
    </source>
</evidence>
<proteinExistence type="inferred from homology"/>
<keyword evidence="7" id="KW-0325">Glycoprotein</keyword>
<keyword evidence="3" id="KW-1003">Cell membrane</keyword>
<dbReference type="OrthoDB" id="296386at2759"/>
<comment type="subcellular location">
    <subcellularLocation>
        <location evidence="1">Cell membrane</location>
        <topology evidence="1">Multi-pass membrane protein</topology>
    </subcellularLocation>
    <subcellularLocation>
        <location evidence="8">Membrane</location>
        <topology evidence="8">Multi-pass membrane protein</topology>
    </subcellularLocation>
</comment>
<keyword evidence="4 8" id="KW-0812">Transmembrane</keyword>
<dbReference type="Pfam" id="PF16178">
    <property type="entry name" value="Anoct_dimer"/>
    <property type="match status" value="1"/>
</dbReference>
<comment type="caution">
    <text evidence="8">Lacks conserved residue(s) required for the propagation of feature annotation.</text>
</comment>
<keyword evidence="5 8" id="KW-1133">Transmembrane helix</keyword>
<evidence type="ECO:0000256" key="2">
    <source>
        <dbReference type="ARBA" id="ARBA00009671"/>
    </source>
</evidence>
<dbReference type="GO" id="GO:0046983">
    <property type="term" value="F:protein dimerization activity"/>
    <property type="evidence" value="ECO:0007669"/>
    <property type="project" value="InterPro"/>
</dbReference>
<dbReference type="GO" id="GO:0061588">
    <property type="term" value="P:calcium activated phospholipid scrambling"/>
    <property type="evidence" value="ECO:0007669"/>
    <property type="project" value="TreeGrafter"/>
</dbReference>
<protein>
    <recommendedName>
        <fullName evidence="8">Anoctamin</fullName>
    </recommendedName>
</protein>
<dbReference type="RefSeq" id="XP_007941490.2">
    <property type="nucleotide sequence ID" value="XM_007943299.2"/>
</dbReference>
<dbReference type="InterPro" id="IPR032394">
    <property type="entry name" value="Anoct_dimer"/>
</dbReference>
<name>A0A8B7A0L9_ORYAF</name>
<accession>A0A8B7A0L9</accession>
<dbReference type="GO" id="GO:0005886">
    <property type="term" value="C:plasma membrane"/>
    <property type="evidence" value="ECO:0007669"/>
    <property type="project" value="UniProtKB-SubCell"/>
</dbReference>
<evidence type="ECO:0000256" key="3">
    <source>
        <dbReference type="ARBA" id="ARBA00022475"/>
    </source>
</evidence>
<dbReference type="InterPro" id="IPR049452">
    <property type="entry name" value="Anoctamin_TM"/>
</dbReference>
<evidence type="ECO:0000256" key="1">
    <source>
        <dbReference type="ARBA" id="ARBA00004651"/>
    </source>
</evidence>
<organism evidence="9 10">
    <name type="scientific">Orycteropus afer afer</name>
    <dbReference type="NCBI Taxonomy" id="1230840"/>
    <lineage>
        <taxon>Eukaryota</taxon>
        <taxon>Metazoa</taxon>
        <taxon>Chordata</taxon>
        <taxon>Craniata</taxon>
        <taxon>Vertebrata</taxon>
        <taxon>Euteleostomi</taxon>
        <taxon>Mammalia</taxon>
        <taxon>Eutheria</taxon>
        <taxon>Afrotheria</taxon>
        <taxon>Tubulidentata</taxon>
        <taxon>Orycteropodidae</taxon>
        <taxon>Orycteropus</taxon>
    </lineage>
</organism>
<comment type="similarity">
    <text evidence="2 8">Belongs to the anoctamin family.</text>
</comment>
<dbReference type="PANTHER" id="PTHR12308:SF22">
    <property type="entry name" value="ANOCTAMIN-7"/>
    <property type="match status" value="1"/>
</dbReference>
<dbReference type="GO" id="GO:0005254">
    <property type="term" value="F:chloride channel activity"/>
    <property type="evidence" value="ECO:0007669"/>
    <property type="project" value="TreeGrafter"/>
</dbReference>
<evidence type="ECO:0000256" key="7">
    <source>
        <dbReference type="ARBA" id="ARBA00023180"/>
    </source>
</evidence>
<dbReference type="Pfam" id="PF04547">
    <property type="entry name" value="Anoctamin"/>
    <property type="match status" value="1"/>
</dbReference>
<dbReference type="InterPro" id="IPR007632">
    <property type="entry name" value="Anoctamin"/>
</dbReference>
<evidence type="ECO:0000313" key="9">
    <source>
        <dbReference type="Proteomes" id="UP000694850"/>
    </source>
</evidence>
<dbReference type="GeneID" id="103199073"/>
<dbReference type="CTD" id="50636"/>
<dbReference type="PANTHER" id="PTHR12308">
    <property type="entry name" value="ANOCTAMIN"/>
    <property type="match status" value="1"/>
</dbReference>
<evidence type="ECO:0000313" key="10">
    <source>
        <dbReference type="RefSeq" id="XP_007941490.2"/>
    </source>
</evidence>
<dbReference type="Proteomes" id="UP000694850">
    <property type="component" value="Unplaced"/>
</dbReference>
<evidence type="ECO:0000256" key="5">
    <source>
        <dbReference type="ARBA" id="ARBA00022989"/>
    </source>
</evidence>
<sequence length="924" mass="104716">MPQHRAQEEDSTVLITVVPGTERTESCGSTASQAAGGPQAASCGMGSPATPRIADFVLVWEEDLRLGQQQDHATQDKIDTHRAWREAFLDNLRAAGLRVNQHDIRDKDTVVHYTLLSASWAVLCYYAEDLRLKLPLQELPNQASNWSASLLAALRVPNMLQETVPDTPPEFYSCQFKVNKLSRYLGSNNQDTFFTSTKRHQILFEILAKTPYGHGKRSLLGIDQLLAEGVFQAAFPLHDGPFMPPPEGPRPQALSQRQVLRRYWAHWGKWNKYQPLDHVRRYFGEKVAFYFAWLGFYTAWLLPAAVTGTLVFLVGCFTLFSDIPTQELCSGSDSFLMCPLCPDCPFWRLSSACALVQAGRLFDHGGTVFFSLFMALWAVLLLEYWKRKSATLAYRWECSDYESLQERPRPEFAATAPTTARNPITGEDEPYFPPRSRARRALAGSVVILMMVAVVVMCLVSIILYRAVMAVLVSRLNNVLLATWASRMASLLGSVVNLIIILILSKIYVYLAHILTRWEMHRTQTQFEDAFTLKVFVFQFANFYSSPIYIAFFKGRFIGYPGNYRTLFGVRTEECAAGGCLIELAQELLVIMVGKQLINNVQELLVPKLQSWWQRFRRSSKRRKAGSLAEVAQAPWEADYALLPCQGLFDEYLEIVLQFGFMTMFVAACPLAPLFALLNNWVEIRLDARKFVCERRRPVAERAQDMGVWFHILSAVAHLAVISNAFLLAFASDFLPRTYYRWNGSSDLRGFVNFTLAQAPPAFTAEFNHTCRYRGFRDDDGHYSRTYWNLLAIRLAFVIVFEHVVFSISRFLDLLVPDIPESVQIRVKREYYLAKQALAENEVSGRVPAVEDDKPMYGRLVPAGRSGPALGSMRLEVVQTPPEKQPPMTVVRGLRFASDPCMQAVSTWPLSREMAPEHHVCLPG</sequence>
<evidence type="ECO:0000256" key="6">
    <source>
        <dbReference type="ARBA" id="ARBA00023136"/>
    </source>
</evidence>
<dbReference type="AlphaFoldDB" id="A0A8B7A0L9"/>
<reference evidence="10" key="1">
    <citation type="submission" date="2025-08" db="UniProtKB">
        <authorList>
            <consortium name="RefSeq"/>
        </authorList>
    </citation>
    <scope>IDENTIFICATION</scope>
</reference>
<evidence type="ECO:0000256" key="8">
    <source>
        <dbReference type="RuleBase" id="RU280814"/>
    </source>
</evidence>